<dbReference type="EMBL" id="JAGTJR010000010">
    <property type="protein sequence ID" value="KAH7053135.1"/>
    <property type="molecule type" value="Genomic_DNA"/>
</dbReference>
<evidence type="ECO:0000259" key="4">
    <source>
        <dbReference type="Pfam" id="PF05368"/>
    </source>
</evidence>
<reference evidence="5 6" key="1">
    <citation type="journal article" date="2021" name="Nat. Commun.">
        <title>Genetic determinants of endophytism in the Arabidopsis root mycobiome.</title>
        <authorList>
            <person name="Mesny F."/>
            <person name="Miyauchi S."/>
            <person name="Thiergart T."/>
            <person name="Pickel B."/>
            <person name="Atanasova L."/>
            <person name="Karlsson M."/>
            <person name="Huettel B."/>
            <person name="Barry K.W."/>
            <person name="Haridas S."/>
            <person name="Chen C."/>
            <person name="Bauer D."/>
            <person name="Andreopoulos W."/>
            <person name="Pangilinan J."/>
            <person name="LaButti K."/>
            <person name="Riley R."/>
            <person name="Lipzen A."/>
            <person name="Clum A."/>
            <person name="Drula E."/>
            <person name="Henrissat B."/>
            <person name="Kohler A."/>
            <person name="Grigoriev I.V."/>
            <person name="Martin F.M."/>
            <person name="Hacquard S."/>
        </authorList>
    </citation>
    <scope>NUCLEOTIDE SEQUENCE [LARGE SCALE GENOMIC DNA]</scope>
    <source>
        <strain evidence="5 6">MPI-SDFR-AT-0080</strain>
    </source>
</reference>
<protein>
    <submittedName>
        <fullName evidence="5">NmrA-like family protein</fullName>
    </submittedName>
</protein>
<dbReference type="PANTHER" id="PTHR47706:SF4">
    <property type="entry name" value="NMRA-LIKE DOMAIN-CONTAINING PROTEIN"/>
    <property type="match status" value="1"/>
</dbReference>
<evidence type="ECO:0000256" key="1">
    <source>
        <dbReference type="ARBA" id="ARBA00005725"/>
    </source>
</evidence>
<keyword evidence="6" id="KW-1185">Reference proteome</keyword>
<dbReference type="Pfam" id="PF05368">
    <property type="entry name" value="NmrA"/>
    <property type="match status" value="1"/>
</dbReference>
<evidence type="ECO:0000313" key="5">
    <source>
        <dbReference type="EMBL" id="KAH7053135.1"/>
    </source>
</evidence>
<dbReference type="InterPro" id="IPR051609">
    <property type="entry name" value="NmrA/Isoflavone_reductase-like"/>
</dbReference>
<dbReference type="PANTHER" id="PTHR47706">
    <property type="entry name" value="NMRA-LIKE FAMILY PROTEIN"/>
    <property type="match status" value="1"/>
</dbReference>
<comment type="similarity">
    <text evidence="1">Belongs to the NmrA-type oxidoreductase family. Isoflavone reductase subfamily.</text>
</comment>
<dbReference type="InterPro" id="IPR008030">
    <property type="entry name" value="NmrA-like"/>
</dbReference>
<keyword evidence="2" id="KW-0521">NADP</keyword>
<feature type="domain" description="NmrA-like" evidence="4">
    <location>
        <begin position="3"/>
        <end position="266"/>
    </location>
</feature>
<comment type="caution">
    <text evidence="5">The sequence shown here is derived from an EMBL/GenBank/DDBJ whole genome shotgun (WGS) entry which is preliminary data.</text>
</comment>
<evidence type="ECO:0000256" key="3">
    <source>
        <dbReference type="ARBA" id="ARBA00023002"/>
    </source>
</evidence>
<accession>A0ABQ8GDU2</accession>
<sequence length="305" mass="34108">MVKVAVAGGLGNVGRTIVDTLKDSGRHEVIALSRKAADNAVTVDYTNVESLKEVLENNKVEVVISVLMTTDETSAQSQSTLIKAAAKSTSTKRFVASEWGVPMSPEVLTALPFSKMKLDAVEELKKTSLEWTRFNNGYFMDYWGMPHIKSHMPPTLPVLDVANKVAAIPGDGNTPVVFTYTYDVAKFVVAALDLPNWDDEYYVVGDRLTWNEFVKLAEDARGSKFEIHYDSIEKLKSFQITELPNHVAAYQFFPKEQLQGLFAAFELLMATGKMDLPEEKALNKKFPEIKTLTVKQLFEQTWKGK</sequence>
<keyword evidence="3" id="KW-0560">Oxidoreductase</keyword>
<evidence type="ECO:0000313" key="6">
    <source>
        <dbReference type="Proteomes" id="UP000774617"/>
    </source>
</evidence>
<proteinExistence type="inferred from homology"/>
<dbReference type="SUPFAM" id="SSF51735">
    <property type="entry name" value="NAD(P)-binding Rossmann-fold domains"/>
    <property type="match status" value="1"/>
</dbReference>
<dbReference type="Gene3D" id="3.40.50.720">
    <property type="entry name" value="NAD(P)-binding Rossmann-like Domain"/>
    <property type="match status" value="1"/>
</dbReference>
<dbReference type="Gene3D" id="3.90.25.10">
    <property type="entry name" value="UDP-galactose 4-epimerase, domain 1"/>
    <property type="match status" value="1"/>
</dbReference>
<organism evidence="5 6">
    <name type="scientific">Macrophomina phaseolina</name>
    <dbReference type="NCBI Taxonomy" id="35725"/>
    <lineage>
        <taxon>Eukaryota</taxon>
        <taxon>Fungi</taxon>
        <taxon>Dikarya</taxon>
        <taxon>Ascomycota</taxon>
        <taxon>Pezizomycotina</taxon>
        <taxon>Dothideomycetes</taxon>
        <taxon>Dothideomycetes incertae sedis</taxon>
        <taxon>Botryosphaeriales</taxon>
        <taxon>Botryosphaeriaceae</taxon>
        <taxon>Macrophomina</taxon>
    </lineage>
</organism>
<evidence type="ECO:0000256" key="2">
    <source>
        <dbReference type="ARBA" id="ARBA00022857"/>
    </source>
</evidence>
<dbReference type="InterPro" id="IPR036291">
    <property type="entry name" value="NAD(P)-bd_dom_sf"/>
</dbReference>
<dbReference type="Proteomes" id="UP000774617">
    <property type="component" value="Unassembled WGS sequence"/>
</dbReference>
<gene>
    <name evidence="5" type="ORF">B0J12DRAFT_571294</name>
</gene>
<name>A0ABQ8GDU2_9PEZI</name>